<feature type="transmembrane region" description="Helical" evidence="1">
    <location>
        <begin position="241"/>
        <end position="259"/>
    </location>
</feature>
<keyword evidence="3" id="KW-1185">Reference proteome</keyword>
<feature type="transmembrane region" description="Helical" evidence="1">
    <location>
        <begin position="479"/>
        <end position="499"/>
    </location>
</feature>
<feature type="transmembrane region" description="Helical" evidence="1">
    <location>
        <begin position="630"/>
        <end position="650"/>
    </location>
</feature>
<reference evidence="2 3" key="1">
    <citation type="submission" date="2019-07" db="EMBL/GenBank/DDBJ databases">
        <authorList>
            <person name="Kim J."/>
        </authorList>
    </citation>
    <scope>NUCLEOTIDE SEQUENCE [LARGE SCALE GENOMIC DNA]</scope>
    <source>
        <strain evidence="2 3">JC52</strain>
    </source>
</reference>
<comment type="caution">
    <text evidence="2">The sequence shown here is derived from an EMBL/GenBank/DDBJ whole genome shotgun (WGS) entry which is preliminary data.</text>
</comment>
<sequence>MILTKANSSQESKEIEKLKALLPQKKRGVQLERLLIGLYPVLNRVPVIRNLLLRIRKRLLLIHAGVERSVRAEAAKLTVLAISIFLIAIICSVIFPKSIFTTMGIWVGGIYLGGAISDIWISRIEHNMMLGFVELLDAIRFEYQKFKMVKEAVQEASENSDKLISAHAEQYVDILESIDPEMALRKYYEIAPNHFARQVAGVCWIVSELGDTVSNGASSFLSALTKIQDEIRLDILRREHLFSQLKGLEAICIVPILFLEPMRKWSEVNFPFMKDFYVSQLGILAVFIPFILTIISFYSLRMFRTLDNSVQNVADVKTWMNRLIAQKVFSKLLDRITPNENEKTHFKAKRRLAFANSHYSVRELYARKFLFAAVIGLVTVSILIYSHMNVRYHLMHPLPVVESDGKVSDVIMKRLEFESEMYKRFYDKDIYSDEAQADLRYSVDHQAYKVSTDEVNGYLTALSQKIASYQKEVLQWYEILISFVTSCLSYRIPEVLLFFRKYMRDLEMQHEVDRFYSMISILAVIPRISVIEILEWMHRNSIIFEKQLQSCILDYGSGDSLERFKQEVNFRPMEQLVERLKEAAENIPVAQAFDNIEGERAFAIRRREQRYQEMTAIKVAWAKQIGFMPMYVSVGIYLVFPIAYVAYLQLNVVLTDLPM</sequence>
<evidence type="ECO:0000313" key="2">
    <source>
        <dbReference type="EMBL" id="TVY07318.1"/>
    </source>
</evidence>
<name>A0A559K597_9BACL</name>
<keyword evidence="1" id="KW-0472">Membrane</keyword>
<protein>
    <submittedName>
        <fullName evidence="2">Uncharacterized protein</fullName>
    </submittedName>
</protein>
<evidence type="ECO:0000256" key="1">
    <source>
        <dbReference type="SAM" id="Phobius"/>
    </source>
</evidence>
<keyword evidence="1" id="KW-1133">Transmembrane helix</keyword>
<feature type="transmembrane region" description="Helical" evidence="1">
    <location>
        <begin position="101"/>
        <end position="121"/>
    </location>
</feature>
<proteinExistence type="predicted"/>
<accession>A0A559K597</accession>
<feature type="transmembrane region" description="Helical" evidence="1">
    <location>
        <begin position="279"/>
        <end position="300"/>
    </location>
</feature>
<dbReference type="Proteomes" id="UP000317036">
    <property type="component" value="Unassembled WGS sequence"/>
</dbReference>
<dbReference type="AlphaFoldDB" id="A0A559K597"/>
<feature type="transmembrane region" description="Helical" evidence="1">
    <location>
        <begin position="74"/>
        <end position="95"/>
    </location>
</feature>
<evidence type="ECO:0000313" key="3">
    <source>
        <dbReference type="Proteomes" id="UP000317036"/>
    </source>
</evidence>
<feature type="transmembrane region" description="Helical" evidence="1">
    <location>
        <begin position="369"/>
        <end position="388"/>
    </location>
</feature>
<gene>
    <name evidence="2" type="ORF">FPZ49_24555</name>
</gene>
<organism evidence="2 3">
    <name type="scientific">Paenibacillus cremeus</name>
    <dbReference type="NCBI Taxonomy" id="2163881"/>
    <lineage>
        <taxon>Bacteria</taxon>
        <taxon>Bacillati</taxon>
        <taxon>Bacillota</taxon>
        <taxon>Bacilli</taxon>
        <taxon>Bacillales</taxon>
        <taxon>Paenibacillaceae</taxon>
        <taxon>Paenibacillus</taxon>
    </lineage>
</organism>
<keyword evidence="1" id="KW-0812">Transmembrane</keyword>
<dbReference type="EMBL" id="VNJI01000039">
    <property type="protein sequence ID" value="TVY07318.1"/>
    <property type="molecule type" value="Genomic_DNA"/>
</dbReference>